<dbReference type="SUPFAM" id="SSF53448">
    <property type="entry name" value="Nucleotide-diphospho-sugar transferases"/>
    <property type="match status" value="1"/>
</dbReference>
<dbReference type="PANTHER" id="PTHR43179">
    <property type="entry name" value="RHAMNOSYLTRANSFERASE WBBL"/>
    <property type="match status" value="1"/>
</dbReference>
<dbReference type="AlphaFoldDB" id="A0A858RK14"/>
<evidence type="ECO:0000259" key="1">
    <source>
        <dbReference type="Pfam" id="PF00535"/>
    </source>
</evidence>
<sequence>MKADVAIVIVSYNSEDHIGTCLKSVFAQRKSVSQQVIVVDNDSRDGTVAYIRENFPEVQLVLPGVNLGFAAGVNLGVKHSDAEFVLLLNPDTEILDNAVDVIVEFARKNPGHGLYGGRTLRPDGSLEPSSCWGRPTLWSMTLFAFGLTTLAPRNRFLDPESLGSWQRDTVREVGVITGCFLLAPTEVWNKLGGLDERYFMYGEDADLAMRASSSGYRPVICPDARLVHEVGGCSDTPVHKTMLLYRGKASLVRTHWSGLSQWLGLFFLATGTGLRAAMSRLRSSPGRNDSAGRWQTLWRDRSKWICGYGTTGQSPV</sequence>
<evidence type="ECO:0000313" key="3">
    <source>
        <dbReference type="Proteomes" id="UP000501812"/>
    </source>
</evidence>
<evidence type="ECO:0000313" key="2">
    <source>
        <dbReference type="EMBL" id="QJE97065.1"/>
    </source>
</evidence>
<dbReference type="Gene3D" id="3.90.550.10">
    <property type="entry name" value="Spore Coat Polysaccharide Biosynthesis Protein SpsA, Chain A"/>
    <property type="match status" value="1"/>
</dbReference>
<dbReference type="EMBL" id="CP051774">
    <property type="protein sequence ID" value="QJE97065.1"/>
    <property type="molecule type" value="Genomic_DNA"/>
</dbReference>
<dbReference type="GO" id="GO:0016740">
    <property type="term" value="F:transferase activity"/>
    <property type="evidence" value="ECO:0007669"/>
    <property type="project" value="UniProtKB-KW"/>
</dbReference>
<reference evidence="2 3" key="1">
    <citation type="submission" date="2020-04" db="EMBL/GenBank/DDBJ databases">
        <title>Luteolibacter sp. G-1-1-1 isolated from soil.</title>
        <authorList>
            <person name="Dahal R.H."/>
        </authorList>
    </citation>
    <scope>NUCLEOTIDE SEQUENCE [LARGE SCALE GENOMIC DNA]</scope>
    <source>
        <strain evidence="2 3">G-1-1-1</strain>
    </source>
</reference>
<dbReference type="RefSeq" id="WP_169455465.1">
    <property type="nucleotide sequence ID" value="NZ_CP051774.1"/>
</dbReference>
<dbReference type="InterPro" id="IPR029044">
    <property type="entry name" value="Nucleotide-diphossugar_trans"/>
</dbReference>
<gene>
    <name evidence="2" type="ORF">HHL09_15145</name>
</gene>
<keyword evidence="3" id="KW-1185">Reference proteome</keyword>
<feature type="domain" description="Glycosyltransferase 2-like" evidence="1">
    <location>
        <begin position="7"/>
        <end position="130"/>
    </location>
</feature>
<dbReference type="CDD" id="cd04186">
    <property type="entry name" value="GT_2_like_c"/>
    <property type="match status" value="1"/>
</dbReference>
<dbReference type="InterPro" id="IPR001173">
    <property type="entry name" value="Glyco_trans_2-like"/>
</dbReference>
<dbReference type="PANTHER" id="PTHR43179:SF7">
    <property type="entry name" value="RHAMNOSYLTRANSFERASE WBBL"/>
    <property type="match status" value="1"/>
</dbReference>
<dbReference type="KEGG" id="luo:HHL09_15145"/>
<proteinExistence type="predicted"/>
<dbReference type="Proteomes" id="UP000501812">
    <property type="component" value="Chromosome"/>
</dbReference>
<accession>A0A858RK14</accession>
<organism evidence="2 3">
    <name type="scientific">Luteolibacter luteus</name>
    <dbReference type="NCBI Taxonomy" id="2728835"/>
    <lineage>
        <taxon>Bacteria</taxon>
        <taxon>Pseudomonadati</taxon>
        <taxon>Verrucomicrobiota</taxon>
        <taxon>Verrucomicrobiia</taxon>
        <taxon>Verrucomicrobiales</taxon>
        <taxon>Verrucomicrobiaceae</taxon>
        <taxon>Luteolibacter</taxon>
    </lineage>
</organism>
<protein>
    <submittedName>
        <fullName evidence="2">Glycosyltransferase family 2 protein</fullName>
    </submittedName>
</protein>
<name>A0A858RK14_9BACT</name>
<dbReference type="Pfam" id="PF00535">
    <property type="entry name" value="Glycos_transf_2"/>
    <property type="match status" value="1"/>
</dbReference>
<keyword evidence="2" id="KW-0808">Transferase</keyword>